<dbReference type="GO" id="GO:0005874">
    <property type="term" value="C:microtubule"/>
    <property type="evidence" value="ECO:0007669"/>
    <property type="project" value="UniProtKB-KW"/>
</dbReference>
<comment type="caution">
    <text evidence="10">The sequence shown here is derived from an EMBL/GenBank/DDBJ whole genome shotgun (WGS) entry which is preliminary data.</text>
</comment>
<evidence type="ECO:0000256" key="6">
    <source>
        <dbReference type="PROSITE-ProRule" id="PRU00283"/>
    </source>
</evidence>
<dbReference type="PROSITE" id="PS00411">
    <property type="entry name" value="KINESIN_MOTOR_1"/>
    <property type="match status" value="1"/>
</dbReference>
<dbReference type="InterPro" id="IPR027640">
    <property type="entry name" value="Kinesin-like_fam"/>
</dbReference>
<dbReference type="SMART" id="SM00129">
    <property type="entry name" value="KISc"/>
    <property type="match status" value="1"/>
</dbReference>
<proteinExistence type="inferred from homology"/>
<dbReference type="EMBL" id="JBJKBG010000010">
    <property type="protein sequence ID" value="KAL3720488.1"/>
    <property type="molecule type" value="Genomic_DNA"/>
</dbReference>
<dbReference type="InterPro" id="IPR036961">
    <property type="entry name" value="Kinesin_motor_dom_sf"/>
</dbReference>
<evidence type="ECO:0000256" key="8">
    <source>
        <dbReference type="SAM" id="MobiDB-lite"/>
    </source>
</evidence>
<evidence type="ECO:0000313" key="11">
    <source>
        <dbReference type="Proteomes" id="UP001634007"/>
    </source>
</evidence>
<keyword evidence="2 7" id="KW-0493">Microtubule</keyword>
<comment type="similarity">
    <text evidence="1">Belongs to the TRAFAC class myosin-kinesin ATPase superfamily. Kinesin family. KIN-7 subfamily.</text>
</comment>
<keyword evidence="11" id="KW-1185">Reference proteome</keyword>
<evidence type="ECO:0000256" key="4">
    <source>
        <dbReference type="ARBA" id="ARBA00022840"/>
    </source>
</evidence>
<feature type="region of interest" description="Disordered" evidence="8">
    <location>
        <begin position="397"/>
        <end position="432"/>
    </location>
</feature>
<feature type="compositionally biased region" description="Basic and acidic residues" evidence="8">
    <location>
        <begin position="397"/>
        <end position="413"/>
    </location>
</feature>
<evidence type="ECO:0000256" key="3">
    <source>
        <dbReference type="ARBA" id="ARBA00022741"/>
    </source>
</evidence>
<dbReference type="GO" id="GO:0005524">
    <property type="term" value="F:ATP binding"/>
    <property type="evidence" value="ECO:0007669"/>
    <property type="project" value="UniProtKB-KW"/>
</dbReference>
<keyword evidence="5 7" id="KW-0505">Motor protein</keyword>
<evidence type="ECO:0000256" key="2">
    <source>
        <dbReference type="ARBA" id="ARBA00022701"/>
    </source>
</evidence>
<keyword evidence="4 7" id="KW-0067">ATP-binding</keyword>
<dbReference type="InterPro" id="IPR001752">
    <property type="entry name" value="Kinesin_motor_dom"/>
</dbReference>
<dbReference type="PRINTS" id="PR00380">
    <property type="entry name" value="KINESINHEAVY"/>
</dbReference>
<dbReference type="Proteomes" id="UP001634007">
    <property type="component" value="Unassembled WGS sequence"/>
</dbReference>
<evidence type="ECO:0000256" key="5">
    <source>
        <dbReference type="ARBA" id="ARBA00023175"/>
    </source>
</evidence>
<comment type="caution">
    <text evidence="6">Lacks conserved residue(s) required for the propagation of feature annotation.</text>
</comment>
<protein>
    <recommendedName>
        <fullName evidence="7">Kinesin-like protein</fullName>
    </recommendedName>
</protein>
<dbReference type="PROSITE" id="PS50067">
    <property type="entry name" value="KINESIN_MOTOR_2"/>
    <property type="match status" value="1"/>
</dbReference>
<organism evidence="10 11">
    <name type="scientific">Eucalyptus globulus</name>
    <name type="common">Tasmanian blue gum</name>
    <dbReference type="NCBI Taxonomy" id="34317"/>
    <lineage>
        <taxon>Eukaryota</taxon>
        <taxon>Viridiplantae</taxon>
        <taxon>Streptophyta</taxon>
        <taxon>Embryophyta</taxon>
        <taxon>Tracheophyta</taxon>
        <taxon>Spermatophyta</taxon>
        <taxon>Magnoliopsida</taxon>
        <taxon>eudicotyledons</taxon>
        <taxon>Gunneridae</taxon>
        <taxon>Pentapetalae</taxon>
        <taxon>rosids</taxon>
        <taxon>malvids</taxon>
        <taxon>Myrtales</taxon>
        <taxon>Myrtaceae</taxon>
        <taxon>Myrtoideae</taxon>
        <taxon>Eucalypteae</taxon>
        <taxon>Eucalyptus</taxon>
    </lineage>
</organism>
<evidence type="ECO:0000313" key="10">
    <source>
        <dbReference type="EMBL" id="KAL3720488.1"/>
    </source>
</evidence>
<dbReference type="PANTHER" id="PTHR47968:SF55">
    <property type="entry name" value="KINESIN-LIKE PROTEIN KIN-7H"/>
    <property type="match status" value="1"/>
</dbReference>
<dbReference type="InterPro" id="IPR019821">
    <property type="entry name" value="Kinesin_motor_CS"/>
</dbReference>
<reference evidence="10 11" key="1">
    <citation type="submission" date="2024-11" db="EMBL/GenBank/DDBJ databases">
        <title>Chromosome-level genome assembly of Eucalyptus globulus Labill. provides insights into its genome evolution.</title>
        <authorList>
            <person name="Li X."/>
        </authorList>
    </citation>
    <scope>NUCLEOTIDE SEQUENCE [LARGE SCALE GENOMIC DNA]</scope>
    <source>
        <strain evidence="10">CL2024</strain>
        <tissue evidence="10">Fresh tender leaves</tissue>
    </source>
</reference>
<dbReference type="InterPro" id="IPR021881">
    <property type="entry name" value="NACK_C"/>
</dbReference>
<gene>
    <name evidence="10" type="ORF">ACJRO7_005326</name>
</gene>
<dbReference type="AlphaFoldDB" id="A0ABD3J5C1"/>
<dbReference type="SUPFAM" id="SSF52540">
    <property type="entry name" value="P-loop containing nucleoside triphosphate hydrolases"/>
    <property type="match status" value="1"/>
</dbReference>
<feature type="compositionally biased region" description="Acidic residues" evidence="8">
    <location>
        <begin position="78"/>
        <end position="93"/>
    </location>
</feature>
<keyword evidence="3 7" id="KW-0547">Nucleotide-binding</keyword>
<sequence length="672" mass="76877">MNVFLQQCTAQMTQIMTTMLVTEETAEKPLSVQFHYDKQTCNTHMREIFYLGLSKNISRRCHRKHKFGRRHVAVAEEPREEELKEEDPNEEPQEEPHPVLQTLIIESSAREFLRNNNLSTLAATVNFVDLAGSECASQSLSAGARLKEGCHINRRLPNSKPTRILESSLGENARTSIICRMSTAQSHVEQSRSTLLFASCAKEVATNTQFNVVISDKALVKHLQRELARLGSELRNPGLTSVSSDSAVLLREKDPQTEKYVDVGIRTFDSCQYLDRHSRSDSDGHIIHIPDFELSIHLSHSRRNSICPEDNGDYTDENSEDFCRENCRGNGDVSSVEEKEGISDYIVVEEGDKEREQLDSVPQDYVETSLEKAYSMILASSIFHFLIEEMEINHRTPPLRDEKECPGRPEGCQRKFPSLNGSQNSQEDSLDNELQADKIQTTEICDSSMPSASEIEESIAQREDQPGQHGVHDIKHNVIAPTKHVKDVDLDPTEDYAEGSLEWFSHLKKLQKEIVRRWKENEVSFVHKSHFFLLFKGDPTDSICVDVELRRFLFLRDKSAHRNQALEDAWDFIVLNSIQFLGRERQMLTKQLHKKLTGKDREMLFQTWRISLNTKHRSLQLAHRLSSDTEDMDHVAKSTNIKLVGFVQPEQASKEMFGLNYNPPRSSTKINK</sequence>
<dbReference type="InterPro" id="IPR027417">
    <property type="entry name" value="P-loop_NTPase"/>
</dbReference>
<evidence type="ECO:0000259" key="9">
    <source>
        <dbReference type="PROSITE" id="PS50067"/>
    </source>
</evidence>
<dbReference type="PANTHER" id="PTHR47968">
    <property type="entry name" value="CENTROMERE PROTEIN E"/>
    <property type="match status" value="1"/>
</dbReference>
<evidence type="ECO:0000256" key="7">
    <source>
        <dbReference type="RuleBase" id="RU000394"/>
    </source>
</evidence>
<evidence type="ECO:0000256" key="1">
    <source>
        <dbReference type="ARBA" id="ARBA00007310"/>
    </source>
</evidence>
<feature type="region of interest" description="Disordered" evidence="8">
    <location>
        <begin position="76"/>
        <end position="97"/>
    </location>
</feature>
<dbReference type="Gene3D" id="3.40.850.10">
    <property type="entry name" value="Kinesin motor domain"/>
    <property type="match status" value="1"/>
</dbReference>
<accession>A0ABD3J5C1</accession>
<feature type="domain" description="Kinesin motor" evidence="9">
    <location>
        <begin position="158"/>
        <end position="204"/>
    </location>
</feature>
<name>A0ABD3J5C1_EUCGL</name>
<dbReference type="Pfam" id="PF11995">
    <property type="entry name" value="DUF3490"/>
    <property type="match status" value="1"/>
</dbReference>
<dbReference type="Pfam" id="PF00225">
    <property type="entry name" value="Kinesin"/>
    <property type="match status" value="1"/>
</dbReference>